<keyword evidence="2" id="KW-0449">Lipoprotein</keyword>
<proteinExistence type="predicted"/>
<dbReference type="EMBL" id="JGYP01000002">
    <property type="protein sequence ID" value="KFI45518.1"/>
    <property type="molecule type" value="Genomic_DNA"/>
</dbReference>
<evidence type="ECO:0000256" key="1">
    <source>
        <dbReference type="SAM" id="MobiDB-lite"/>
    </source>
</evidence>
<gene>
    <name evidence="2" type="ORF">BBOH_1072</name>
</gene>
<dbReference type="STRING" id="1437606.BBOH_1072"/>
<name>A0A086ZG68_9BIFI</name>
<accession>A0A086ZG68</accession>
<feature type="region of interest" description="Disordered" evidence="1">
    <location>
        <begin position="93"/>
        <end position="125"/>
    </location>
</feature>
<dbReference type="eggNOG" id="COG4495">
    <property type="taxonomic scope" value="Bacteria"/>
</dbReference>
<feature type="compositionally biased region" description="Basic and acidic residues" evidence="1">
    <location>
        <begin position="93"/>
        <end position="111"/>
    </location>
</feature>
<sequence length="125" mass="14053">MAVVNYDGWLPIGSLVHLKGGERLTMVTGQMQEEAGTGTYWDYLGYPYPEGRADASKDYFFNKDFIDGVYFLGYQDVAGGQYLDLLKEHEDEFHEEQAKRAGRGGDLHKDTDEADEDDQSKSAEA</sequence>
<organism evidence="2 3">
    <name type="scientific">Bifidobacterium bohemicum DSM 22767</name>
    <dbReference type="NCBI Taxonomy" id="1437606"/>
    <lineage>
        <taxon>Bacteria</taxon>
        <taxon>Bacillati</taxon>
        <taxon>Actinomycetota</taxon>
        <taxon>Actinomycetes</taxon>
        <taxon>Bifidobacteriales</taxon>
        <taxon>Bifidobacteriaceae</taxon>
        <taxon>Bifidobacterium</taxon>
    </lineage>
</organism>
<evidence type="ECO:0000313" key="3">
    <source>
        <dbReference type="Proteomes" id="UP000029096"/>
    </source>
</evidence>
<dbReference type="OrthoDB" id="5124454at2"/>
<reference evidence="2 3" key="1">
    <citation type="submission" date="2014-03" db="EMBL/GenBank/DDBJ databases">
        <title>Genomics of Bifidobacteria.</title>
        <authorList>
            <person name="Ventura M."/>
            <person name="Milani C."/>
            <person name="Lugli G.A."/>
        </authorList>
    </citation>
    <scope>NUCLEOTIDE SEQUENCE [LARGE SCALE GENOMIC DNA]</scope>
    <source>
        <strain evidence="2 3">DSM 22767</strain>
    </source>
</reference>
<dbReference type="RefSeq" id="WP_074428465.1">
    <property type="nucleotide sequence ID" value="NZ_JDUS01000005.1"/>
</dbReference>
<dbReference type="AlphaFoldDB" id="A0A086ZG68"/>
<evidence type="ECO:0000313" key="2">
    <source>
        <dbReference type="EMBL" id="KFI45518.1"/>
    </source>
</evidence>
<dbReference type="Proteomes" id="UP000029096">
    <property type="component" value="Unassembled WGS sequence"/>
</dbReference>
<protein>
    <submittedName>
        <fullName evidence="2">Lipoprotein</fullName>
    </submittedName>
</protein>
<dbReference type="Pfam" id="PF13780">
    <property type="entry name" value="DUF4176"/>
    <property type="match status" value="1"/>
</dbReference>
<keyword evidence="3" id="KW-1185">Reference proteome</keyword>
<comment type="caution">
    <text evidence="2">The sequence shown here is derived from an EMBL/GenBank/DDBJ whole genome shotgun (WGS) entry which is preliminary data.</text>
</comment>
<dbReference type="InterPro" id="IPR025233">
    <property type="entry name" value="DUF4176"/>
</dbReference>